<protein>
    <submittedName>
        <fullName evidence="1">Uncharacterized protein</fullName>
    </submittedName>
</protein>
<dbReference type="RefSeq" id="WP_115418267.1">
    <property type="nucleotide sequence ID" value="NZ_CP031358.1"/>
</dbReference>
<name>A0A345YJ52_9SPHN</name>
<dbReference type="AlphaFoldDB" id="A0A345YJ52"/>
<evidence type="ECO:0000313" key="2">
    <source>
        <dbReference type="Proteomes" id="UP000254508"/>
    </source>
</evidence>
<organism evidence="1 2">
    <name type="scientific">Erythrobacter aureus</name>
    <dbReference type="NCBI Taxonomy" id="2182384"/>
    <lineage>
        <taxon>Bacteria</taxon>
        <taxon>Pseudomonadati</taxon>
        <taxon>Pseudomonadota</taxon>
        <taxon>Alphaproteobacteria</taxon>
        <taxon>Sphingomonadales</taxon>
        <taxon>Erythrobacteraceae</taxon>
        <taxon>Erythrobacter/Porphyrobacter group</taxon>
        <taxon>Erythrobacter</taxon>
    </lineage>
</organism>
<gene>
    <name evidence="1" type="ORF">DVR09_15990</name>
</gene>
<evidence type="ECO:0000313" key="1">
    <source>
        <dbReference type="EMBL" id="AXK43954.1"/>
    </source>
</evidence>
<keyword evidence="1" id="KW-0614">Plasmid</keyword>
<sequence>MYAFAYDGTPIKGTLETLPGTARITEDSFKANPEGMLEYEHQGGTDIDYDGQETVERDGKKMYVDEDGDAWPENEIVLHERSDISTEELAHLKKSSQPIVVLSEGISERILYEIFNLDWDTSGDDDDGTPGEPDLPLSVVVSVDPDDDEFADMLSDRYGFCINSYSIQRLDPVAA</sequence>
<geneLocation type="plasmid" evidence="1 2">
    <name>unnamed</name>
</geneLocation>
<keyword evidence="2" id="KW-1185">Reference proteome</keyword>
<proteinExistence type="predicted"/>
<accession>A0A345YJ52</accession>
<reference evidence="1 2" key="1">
    <citation type="submission" date="2018-07" db="EMBL/GenBank/DDBJ databases">
        <title>Genome sequence of Erythrobacter strain YH-07, an antagonistic bacterium isolated from Yellow Sea.</title>
        <authorList>
            <person name="Tang T."/>
            <person name="Liu Q."/>
            <person name="Sun X."/>
        </authorList>
    </citation>
    <scope>NUCLEOTIDE SEQUENCE [LARGE SCALE GENOMIC DNA]</scope>
    <source>
        <strain evidence="1 2">YH-07</strain>
        <plasmid evidence="1 2">unnamed</plasmid>
    </source>
</reference>
<dbReference type="EMBL" id="CP031358">
    <property type="protein sequence ID" value="AXK43954.1"/>
    <property type="molecule type" value="Genomic_DNA"/>
</dbReference>
<dbReference type="KEGG" id="err:DVR09_15990"/>
<dbReference type="Proteomes" id="UP000254508">
    <property type="component" value="Plasmid unnamed"/>
</dbReference>
<dbReference type="OrthoDB" id="8421817at2"/>